<sequence>MYQFNHGYELLELTKKFNLPISQIVVLAEQEKTGEDLDTIFQKMRNNLKVMKEAINKGLNEDLKSVSGLSGGDAKKLYERIIIGNTLSCETMAKAAASALAVTEVNASMGKIVAAPTAGSSGVIPGALITVARKFGKSDDDMTRALFTATGIGIIIAKNATLSGAEGGCQAEVGSASAMAAAALVELMGGTPEQCLTAASFAIMNLLGLVCDPVAGLVEIPCEKRNALGALNAMICADFAIAGMDSVIPFDEVVEAMYKVGKAIPYALRETAEGGLAKTPTGIRLKKEIFEKVERGD</sequence>
<evidence type="ECO:0000256" key="10">
    <source>
        <dbReference type="ARBA" id="ARBA00049406"/>
    </source>
</evidence>
<keyword evidence="9 11" id="KW-0456">Lyase</keyword>
<dbReference type="GO" id="GO:0006094">
    <property type="term" value="P:gluconeogenesis"/>
    <property type="evidence" value="ECO:0007669"/>
    <property type="project" value="UniProtKB-KW"/>
</dbReference>
<dbReference type="InterPro" id="IPR004642">
    <property type="entry name" value="Ser_deHydtase_asu"/>
</dbReference>
<evidence type="ECO:0000256" key="3">
    <source>
        <dbReference type="ARBA" id="ARBA00008636"/>
    </source>
</evidence>
<dbReference type="InterPro" id="IPR036148">
    <property type="entry name" value="MmgE/PrpD_sf"/>
</dbReference>
<organism evidence="13 14">
    <name type="scientific">Thermoanaerobacter thermohydrosulfuricus</name>
    <name type="common">Clostridium thermohydrosulfuricum</name>
    <dbReference type="NCBI Taxonomy" id="1516"/>
    <lineage>
        <taxon>Bacteria</taxon>
        <taxon>Bacillati</taxon>
        <taxon>Bacillota</taxon>
        <taxon>Clostridia</taxon>
        <taxon>Thermoanaerobacterales</taxon>
        <taxon>Thermoanaerobacteraceae</taxon>
        <taxon>Thermoanaerobacter</taxon>
    </lineage>
</organism>
<keyword evidence="7 11" id="KW-0408">Iron</keyword>
<comment type="similarity">
    <text evidence="3 11">Belongs to the iron-sulfur dependent L-serine dehydratase family.</text>
</comment>
<evidence type="ECO:0000313" key="14">
    <source>
        <dbReference type="Proteomes" id="UP000183404"/>
    </source>
</evidence>
<dbReference type="GO" id="GO:0003941">
    <property type="term" value="F:L-serine ammonia-lyase activity"/>
    <property type="evidence" value="ECO:0007669"/>
    <property type="project" value="UniProtKB-UniRule"/>
</dbReference>
<evidence type="ECO:0000313" key="13">
    <source>
        <dbReference type="EMBL" id="SDG22790.1"/>
    </source>
</evidence>
<dbReference type="PANTHER" id="PTHR30182">
    <property type="entry name" value="L-SERINE DEHYDRATASE"/>
    <property type="match status" value="1"/>
</dbReference>
<keyword evidence="4 11" id="KW-0312">Gluconeogenesis</keyword>
<comment type="pathway">
    <text evidence="2">Carbohydrate biosynthesis; gluconeogenesis.</text>
</comment>
<dbReference type="EC" id="4.3.1.17" evidence="11"/>
<dbReference type="GO" id="GO:0051539">
    <property type="term" value="F:4 iron, 4 sulfur cluster binding"/>
    <property type="evidence" value="ECO:0007669"/>
    <property type="project" value="UniProtKB-UniRule"/>
</dbReference>
<comment type="catalytic activity">
    <reaction evidence="10 11">
        <text>L-serine = pyruvate + NH4(+)</text>
        <dbReference type="Rhea" id="RHEA:19169"/>
        <dbReference type="ChEBI" id="CHEBI:15361"/>
        <dbReference type="ChEBI" id="CHEBI:28938"/>
        <dbReference type="ChEBI" id="CHEBI:33384"/>
        <dbReference type="EC" id="4.3.1.17"/>
    </reaction>
</comment>
<evidence type="ECO:0000256" key="9">
    <source>
        <dbReference type="ARBA" id="ARBA00023239"/>
    </source>
</evidence>
<evidence type="ECO:0000256" key="7">
    <source>
        <dbReference type="ARBA" id="ARBA00023004"/>
    </source>
</evidence>
<protein>
    <recommendedName>
        <fullName evidence="11">L-serine dehydratase</fullName>
        <ecNumber evidence="11">4.3.1.17</ecNumber>
    </recommendedName>
</protein>
<gene>
    <name evidence="13" type="ORF">SAMN04244560_01985</name>
</gene>
<keyword evidence="5 11" id="KW-0004">4Fe-4S</keyword>
<feature type="domain" description="Serine dehydratase-like alpha subunit" evidence="12">
    <location>
        <begin position="18"/>
        <end position="277"/>
    </location>
</feature>
<accession>A0A1G7SKN1</accession>
<dbReference type="Pfam" id="PF03313">
    <property type="entry name" value="SDH_alpha"/>
    <property type="match status" value="1"/>
</dbReference>
<dbReference type="InterPro" id="IPR005130">
    <property type="entry name" value="Ser_deHydtase-like_asu"/>
</dbReference>
<evidence type="ECO:0000259" key="12">
    <source>
        <dbReference type="Pfam" id="PF03313"/>
    </source>
</evidence>
<evidence type="ECO:0000256" key="5">
    <source>
        <dbReference type="ARBA" id="ARBA00022485"/>
    </source>
</evidence>
<evidence type="ECO:0000256" key="4">
    <source>
        <dbReference type="ARBA" id="ARBA00022432"/>
    </source>
</evidence>
<dbReference type="InterPro" id="IPR051318">
    <property type="entry name" value="Fe-S_L-Ser"/>
</dbReference>
<proteinExistence type="inferred from homology"/>
<evidence type="ECO:0000256" key="8">
    <source>
        <dbReference type="ARBA" id="ARBA00023014"/>
    </source>
</evidence>
<dbReference type="SUPFAM" id="SSF103378">
    <property type="entry name" value="2-methylcitrate dehydratase PrpD"/>
    <property type="match status" value="1"/>
</dbReference>
<dbReference type="EMBL" id="FNBS01000052">
    <property type="protein sequence ID" value="SDG22790.1"/>
    <property type="molecule type" value="Genomic_DNA"/>
</dbReference>
<evidence type="ECO:0000256" key="1">
    <source>
        <dbReference type="ARBA" id="ARBA00001966"/>
    </source>
</evidence>
<dbReference type="GO" id="GO:0046872">
    <property type="term" value="F:metal ion binding"/>
    <property type="evidence" value="ECO:0007669"/>
    <property type="project" value="UniProtKB-KW"/>
</dbReference>
<dbReference type="Proteomes" id="UP000183404">
    <property type="component" value="Unassembled WGS sequence"/>
</dbReference>
<dbReference type="RefSeq" id="WP_004404018.1">
    <property type="nucleotide sequence ID" value="NZ_FNBS01000052.1"/>
</dbReference>
<dbReference type="NCBIfam" id="TIGR00718">
    <property type="entry name" value="sda_alpha"/>
    <property type="match status" value="1"/>
</dbReference>
<dbReference type="AlphaFoldDB" id="A0A1G7SKN1"/>
<keyword evidence="8 11" id="KW-0411">Iron-sulfur</keyword>
<keyword evidence="6 11" id="KW-0479">Metal-binding</keyword>
<name>A0A1G7SKN1_THETY</name>
<comment type="cofactor">
    <cofactor evidence="1 11">
        <name>[4Fe-4S] cluster</name>
        <dbReference type="ChEBI" id="CHEBI:49883"/>
    </cofactor>
</comment>
<reference evidence="13 14" key="1">
    <citation type="submission" date="2016-10" db="EMBL/GenBank/DDBJ databases">
        <authorList>
            <person name="de Groot N.N."/>
        </authorList>
    </citation>
    <scope>NUCLEOTIDE SEQUENCE [LARGE SCALE GENOMIC DNA]</scope>
    <source>
        <strain evidence="13 14">DSM 569</strain>
    </source>
</reference>
<evidence type="ECO:0000256" key="2">
    <source>
        <dbReference type="ARBA" id="ARBA00004742"/>
    </source>
</evidence>
<evidence type="ECO:0000256" key="11">
    <source>
        <dbReference type="RuleBase" id="RU366059"/>
    </source>
</evidence>
<dbReference type="PANTHER" id="PTHR30182:SF1">
    <property type="entry name" value="L-SERINE DEHYDRATASE 1"/>
    <property type="match status" value="1"/>
</dbReference>
<evidence type="ECO:0000256" key="6">
    <source>
        <dbReference type="ARBA" id="ARBA00022723"/>
    </source>
</evidence>